<protein>
    <submittedName>
        <fullName evidence="1">Uncharacterized protein</fullName>
    </submittedName>
</protein>
<evidence type="ECO:0000313" key="2">
    <source>
        <dbReference type="Proteomes" id="UP000233551"/>
    </source>
</evidence>
<name>A0A2I0J8W8_PUNGR</name>
<dbReference type="Proteomes" id="UP000233551">
    <property type="component" value="Unassembled WGS sequence"/>
</dbReference>
<proteinExistence type="predicted"/>
<keyword evidence="2" id="KW-1185">Reference proteome</keyword>
<sequence length="221" mass="24652">MAAPCLHPTIDFCCPPTSYRSEASFFLSLLAFPRWSASKLHCNFQLLLQIHLIYASITIKFAGFSSSSPYKEYGGSSIIRFMISFIFTQETTTQFIENSPRSSHWLPQLSSSRILPAAHIGSLSSVHQGFSPQLTLAPLSSVHQGFSPSAHIFPWLGLKLLWVFEWLEAPLLLLLQQLTQFPDSSSSPLLLPPALPPPPHPCRSLERFLCRPYSSCGLLPH</sequence>
<reference evidence="1 2" key="1">
    <citation type="submission" date="2017-11" db="EMBL/GenBank/DDBJ databases">
        <title>De-novo sequencing of pomegranate (Punica granatum L.) genome.</title>
        <authorList>
            <person name="Akparov Z."/>
            <person name="Amiraslanov A."/>
            <person name="Hajiyeva S."/>
            <person name="Abbasov M."/>
            <person name="Kaur K."/>
            <person name="Hamwieh A."/>
            <person name="Solovyev V."/>
            <person name="Salamov A."/>
            <person name="Braich B."/>
            <person name="Kosarev P."/>
            <person name="Mahmoud A."/>
            <person name="Hajiyev E."/>
            <person name="Babayeva S."/>
            <person name="Izzatullayeva V."/>
            <person name="Mammadov A."/>
            <person name="Mammadov A."/>
            <person name="Sharifova S."/>
            <person name="Ojaghi J."/>
            <person name="Eynullazada K."/>
            <person name="Bayramov B."/>
            <person name="Abdulazimova A."/>
            <person name="Shahmuradov I."/>
        </authorList>
    </citation>
    <scope>NUCLEOTIDE SEQUENCE [LARGE SCALE GENOMIC DNA]</scope>
    <source>
        <strain evidence="2">cv. AG2017</strain>
        <tissue evidence="1">Leaf</tissue>
    </source>
</reference>
<organism evidence="1 2">
    <name type="scientific">Punica granatum</name>
    <name type="common">Pomegranate</name>
    <dbReference type="NCBI Taxonomy" id="22663"/>
    <lineage>
        <taxon>Eukaryota</taxon>
        <taxon>Viridiplantae</taxon>
        <taxon>Streptophyta</taxon>
        <taxon>Embryophyta</taxon>
        <taxon>Tracheophyta</taxon>
        <taxon>Spermatophyta</taxon>
        <taxon>Magnoliopsida</taxon>
        <taxon>eudicotyledons</taxon>
        <taxon>Gunneridae</taxon>
        <taxon>Pentapetalae</taxon>
        <taxon>rosids</taxon>
        <taxon>malvids</taxon>
        <taxon>Myrtales</taxon>
        <taxon>Lythraceae</taxon>
        <taxon>Punica</taxon>
    </lineage>
</organism>
<gene>
    <name evidence="1" type="ORF">CRG98_026914</name>
</gene>
<dbReference type="EMBL" id="PGOL01001917">
    <property type="protein sequence ID" value="PKI52694.1"/>
    <property type="molecule type" value="Genomic_DNA"/>
</dbReference>
<dbReference type="AlphaFoldDB" id="A0A2I0J8W8"/>
<comment type="caution">
    <text evidence="1">The sequence shown here is derived from an EMBL/GenBank/DDBJ whole genome shotgun (WGS) entry which is preliminary data.</text>
</comment>
<evidence type="ECO:0000313" key="1">
    <source>
        <dbReference type="EMBL" id="PKI52694.1"/>
    </source>
</evidence>
<accession>A0A2I0J8W8</accession>